<proteinExistence type="inferred from homology"/>
<keyword evidence="2" id="KW-0732">Signal</keyword>
<comment type="similarity">
    <text evidence="1">Belongs to the bacterial solute-binding protein 1 family.</text>
</comment>
<evidence type="ECO:0000313" key="4">
    <source>
        <dbReference type="Proteomes" id="UP000479114"/>
    </source>
</evidence>
<dbReference type="Proteomes" id="UP000479114">
    <property type="component" value="Chromosome"/>
</dbReference>
<keyword evidence="4" id="KW-1185">Reference proteome</keyword>
<organism evidence="3 4">
    <name type="scientific">Paenibacillus rhizovicinus</name>
    <dbReference type="NCBI Taxonomy" id="2704463"/>
    <lineage>
        <taxon>Bacteria</taxon>
        <taxon>Bacillati</taxon>
        <taxon>Bacillota</taxon>
        <taxon>Bacilli</taxon>
        <taxon>Bacillales</taxon>
        <taxon>Paenibacillaceae</taxon>
        <taxon>Paenibacillus</taxon>
    </lineage>
</organism>
<dbReference type="PANTHER" id="PTHR43649">
    <property type="entry name" value="ARABINOSE-BINDING PROTEIN-RELATED"/>
    <property type="match status" value="1"/>
</dbReference>
<feature type="signal peptide" evidence="2">
    <location>
        <begin position="1"/>
        <end position="22"/>
    </location>
</feature>
<dbReference type="Gene3D" id="3.40.190.10">
    <property type="entry name" value="Periplasmic binding protein-like II"/>
    <property type="match status" value="2"/>
</dbReference>
<dbReference type="KEGG" id="prz:GZH47_26325"/>
<dbReference type="AlphaFoldDB" id="A0A6C0P6A4"/>
<sequence>MKKKSLLVSSLGLALTATTVLGSVGAATKTDTIVIRHTQLGEAKQQRLNILKDVLARVSKEVPGVKYKLDGVDSDVNRKEKLRSEMVVNKAPAIFDLFGGSDTQLYAEANRLLDLTPILKELGLQNKFISLNEFTVNGKVYGLPIGGYQEGYFYNKEYFKAKGLKIPKTLAELEKLADTIKKDGKTPFAQASKAAWVPLMTANTLWARYAGPDITNGFTTGKTKWNSAPMVSAFTKYQDWVKKGYFKKGELGLDYAEQRNQLIRGEAIMMYDGSWASSVFTDPKQAGSLVNKVGYFAMPSVAGGKGNQTYVNGGFSNGYGFSAKVKNDKKQLAFVKSFIKNMYNDEMQIRGLEADGVLPSMKVNSTKLANANASALVKEIIEVGNKASGAFPAFDSLVQADVNTALSEGIQKLIGGKTTPKAMLDAVQKAQNAANSDDDF</sequence>
<dbReference type="RefSeq" id="WP_162643962.1">
    <property type="nucleotide sequence ID" value="NZ_CP048286.1"/>
</dbReference>
<dbReference type="PANTHER" id="PTHR43649:SF31">
    <property type="entry name" value="SN-GLYCEROL-3-PHOSPHATE-BINDING PERIPLASMIC PROTEIN UGPB"/>
    <property type="match status" value="1"/>
</dbReference>
<dbReference type="InterPro" id="IPR050490">
    <property type="entry name" value="Bact_solute-bd_prot1"/>
</dbReference>
<name>A0A6C0P6A4_9BACL</name>
<evidence type="ECO:0000256" key="1">
    <source>
        <dbReference type="ARBA" id="ARBA00008520"/>
    </source>
</evidence>
<gene>
    <name evidence="3" type="ORF">GZH47_26325</name>
</gene>
<protein>
    <submittedName>
        <fullName evidence="3">Extracellular solute-binding protein</fullName>
    </submittedName>
</protein>
<accession>A0A6C0P6A4</accession>
<dbReference type="SUPFAM" id="SSF53850">
    <property type="entry name" value="Periplasmic binding protein-like II"/>
    <property type="match status" value="1"/>
</dbReference>
<evidence type="ECO:0000313" key="3">
    <source>
        <dbReference type="EMBL" id="QHW33965.1"/>
    </source>
</evidence>
<evidence type="ECO:0000256" key="2">
    <source>
        <dbReference type="SAM" id="SignalP"/>
    </source>
</evidence>
<reference evidence="3 4" key="1">
    <citation type="submission" date="2020-02" db="EMBL/GenBank/DDBJ databases">
        <title>Paenibacillus sp. nov., isolated from rhizosphere soil of tomato.</title>
        <authorList>
            <person name="Weon H.-Y."/>
            <person name="Lee S.A."/>
        </authorList>
    </citation>
    <scope>NUCLEOTIDE SEQUENCE [LARGE SCALE GENOMIC DNA]</scope>
    <source>
        <strain evidence="3 4">14171R-81</strain>
    </source>
</reference>
<feature type="chain" id="PRO_5039059553" evidence="2">
    <location>
        <begin position="23"/>
        <end position="440"/>
    </location>
</feature>
<dbReference type="EMBL" id="CP048286">
    <property type="protein sequence ID" value="QHW33965.1"/>
    <property type="molecule type" value="Genomic_DNA"/>
</dbReference>